<dbReference type="PANTHER" id="PTHR43236:SF1">
    <property type="entry name" value="BLL7220 PROTEIN"/>
    <property type="match status" value="1"/>
</dbReference>
<dbReference type="RefSeq" id="WP_364375800.1">
    <property type="nucleotide sequence ID" value="NZ_JBHMCF010000058.1"/>
</dbReference>
<comment type="caution">
    <text evidence="3">The sequence shown here is derived from an EMBL/GenBank/DDBJ whole genome shotgun (WGS) entry which is preliminary data.</text>
</comment>
<dbReference type="SMART" id="SM00530">
    <property type="entry name" value="HTH_XRE"/>
    <property type="match status" value="1"/>
</dbReference>
<accession>A0ABV5P3A6</accession>
<feature type="domain" description="HTH cro/C1-type" evidence="2">
    <location>
        <begin position="13"/>
        <end position="67"/>
    </location>
</feature>
<dbReference type="SUPFAM" id="SSF47413">
    <property type="entry name" value="lambda repressor-like DNA-binding domains"/>
    <property type="match status" value="1"/>
</dbReference>
<name>A0ABV5P3A6_9ACTN</name>
<sequence length="372" mass="41027">MDAEEQNQLGSRIADARQRAGLTQTELATAITLDRSALAKIENGSRRVSALELSRIADAVGERVEWFFDKTPEAIISHRNLQDPGAVSPAIDRLIELTARNVEFVTARTGQAWPKSQVLDRPGSGNDIEEAAAEARKLIGLSPAKPALNLSAEVAGLGLFTFSFDMGTDAADAASMLLKEGGVAIVNGSLRVGRRRLALAHELGHYLFADEYTIDWRISEQQNDDVWEARLDRFGRALLLPRQGVKADLARLRAEGNDLRTTAIKLASAYRVDMSTLARRLVEVELIDQKDADFIRSVRTTKADIIDHNLVVPRELEAPHLPDPYIKGILTIYRNAVVSAARATDLLFDTWGEDDLPEVPKLPESSIWKFVS</sequence>
<keyword evidence="4" id="KW-1185">Reference proteome</keyword>
<dbReference type="Pfam" id="PF01381">
    <property type="entry name" value="HTH_3"/>
    <property type="match status" value="1"/>
</dbReference>
<proteinExistence type="inferred from homology"/>
<dbReference type="Gene3D" id="1.10.260.40">
    <property type="entry name" value="lambda repressor-like DNA-binding domains"/>
    <property type="match status" value="1"/>
</dbReference>
<evidence type="ECO:0000313" key="3">
    <source>
        <dbReference type="EMBL" id="MFB9477059.1"/>
    </source>
</evidence>
<comment type="similarity">
    <text evidence="1">Belongs to the short-chain fatty acyl-CoA assimilation regulator (ScfR) family.</text>
</comment>
<dbReference type="Gene3D" id="1.10.10.2910">
    <property type="match status" value="1"/>
</dbReference>
<evidence type="ECO:0000259" key="2">
    <source>
        <dbReference type="PROSITE" id="PS50943"/>
    </source>
</evidence>
<dbReference type="InterPro" id="IPR052345">
    <property type="entry name" value="Rad_response_metalloprotease"/>
</dbReference>
<gene>
    <name evidence="3" type="ORF">ACFFR3_46855</name>
</gene>
<dbReference type="EMBL" id="JBHMCF010000058">
    <property type="protein sequence ID" value="MFB9477059.1"/>
    <property type="molecule type" value="Genomic_DNA"/>
</dbReference>
<evidence type="ECO:0000313" key="4">
    <source>
        <dbReference type="Proteomes" id="UP001589568"/>
    </source>
</evidence>
<protein>
    <submittedName>
        <fullName evidence="3">XRE family transcriptional regulator</fullName>
    </submittedName>
</protein>
<dbReference type="Pfam" id="PF06114">
    <property type="entry name" value="Peptidase_M78"/>
    <property type="match status" value="1"/>
</dbReference>
<evidence type="ECO:0000256" key="1">
    <source>
        <dbReference type="ARBA" id="ARBA00007227"/>
    </source>
</evidence>
<dbReference type="CDD" id="cd00093">
    <property type="entry name" value="HTH_XRE"/>
    <property type="match status" value="1"/>
</dbReference>
<organism evidence="3 4">
    <name type="scientific">Nonomuraea salmonea</name>
    <dbReference type="NCBI Taxonomy" id="46181"/>
    <lineage>
        <taxon>Bacteria</taxon>
        <taxon>Bacillati</taxon>
        <taxon>Actinomycetota</taxon>
        <taxon>Actinomycetes</taxon>
        <taxon>Streptosporangiales</taxon>
        <taxon>Streptosporangiaceae</taxon>
        <taxon>Nonomuraea</taxon>
    </lineage>
</organism>
<dbReference type="Proteomes" id="UP001589568">
    <property type="component" value="Unassembled WGS sequence"/>
</dbReference>
<dbReference type="InterPro" id="IPR010359">
    <property type="entry name" value="IrrE_HExxH"/>
</dbReference>
<dbReference type="PANTHER" id="PTHR43236">
    <property type="entry name" value="ANTITOXIN HIGA1"/>
    <property type="match status" value="1"/>
</dbReference>
<dbReference type="InterPro" id="IPR001387">
    <property type="entry name" value="Cro/C1-type_HTH"/>
</dbReference>
<reference evidence="3 4" key="1">
    <citation type="submission" date="2024-09" db="EMBL/GenBank/DDBJ databases">
        <authorList>
            <person name="Sun Q."/>
            <person name="Mori K."/>
        </authorList>
    </citation>
    <scope>NUCLEOTIDE SEQUENCE [LARGE SCALE GENOMIC DNA]</scope>
    <source>
        <strain evidence="3 4">JCM 3324</strain>
    </source>
</reference>
<dbReference type="InterPro" id="IPR010982">
    <property type="entry name" value="Lambda_DNA-bd_dom_sf"/>
</dbReference>
<dbReference type="PROSITE" id="PS50943">
    <property type="entry name" value="HTH_CROC1"/>
    <property type="match status" value="1"/>
</dbReference>